<dbReference type="InterPro" id="IPR014239">
    <property type="entry name" value="YpeB_PepSY1-2"/>
</dbReference>
<dbReference type="Pfam" id="PF20769">
    <property type="entry name" value="YPEB_N"/>
    <property type="match status" value="1"/>
</dbReference>
<sequence length="428" mass="49051">MKKTVFVLVYALLVVGVFAYNKSAENENLSLALSNQYAQKMADASEKLDELDSAVKQTLLFNASDGSKEAKDDIWRLSSDIKNSVASLPLDTSFSTTWMNYLGRIGNYAKEAQQSENPDEYYKVMSQASKNLGDMKNEWRVATSSLVEGQYSVDEWTERLNATNPDFDWMKMSQSIKSYTESDFPLTASESDAMKKRELKNIDEPKITQDQAVKRFQGLFPQVSNDVIGVEMSKPGSPFPFFHIRFTDGESIGYIDITEKGGHVLSYLAERPFGKENFSFEEIKNKAEDFLKRAEYTDLVYEEARENSTSWHLVFVRKEPFYGAKVFSDVIHLKVAKDTGGIIGLNAAEYIQKEKLHRQAIDKIDWKEFFHNDVNIVRNELAYVENERLEQRLSYYLTVTRDEHGHTGTYNVIVDTENKEVIKTEKLD</sequence>
<name>A0ABU4G3Z2_9BACL</name>
<evidence type="ECO:0000259" key="2">
    <source>
        <dbReference type="Pfam" id="PF20769"/>
    </source>
</evidence>
<proteinExistence type="predicted"/>
<dbReference type="EMBL" id="JAUBDI010000001">
    <property type="protein sequence ID" value="MDW0111641.1"/>
    <property type="molecule type" value="Genomic_DNA"/>
</dbReference>
<keyword evidence="4" id="KW-1185">Reference proteome</keyword>
<dbReference type="Proteomes" id="UP001282284">
    <property type="component" value="Unassembled WGS sequence"/>
</dbReference>
<accession>A0ABU4G3Z2</accession>
<feature type="domain" description="Sporulation protein YpeB N-terminal" evidence="2">
    <location>
        <begin position="26"/>
        <end position="136"/>
    </location>
</feature>
<evidence type="ECO:0000259" key="1">
    <source>
        <dbReference type="Pfam" id="PF14620"/>
    </source>
</evidence>
<reference evidence="3 4" key="1">
    <citation type="submission" date="2023-06" db="EMBL/GenBank/DDBJ databases">
        <title>Sporosarcina sp. nov., isolated from Korean traditional fermented seafood 'Jeotgal'.</title>
        <authorList>
            <person name="Yang A.I."/>
            <person name="Shin N.-R."/>
        </authorList>
    </citation>
    <scope>NUCLEOTIDE SEQUENCE [LARGE SCALE GENOMIC DNA]</scope>
    <source>
        <strain evidence="3 4">KCTC13119</strain>
    </source>
</reference>
<gene>
    <name evidence="3" type="ORF">QT711_00495</name>
</gene>
<feature type="domain" description="Sporulation protein YpeB PepSY1 and PepSY2" evidence="1">
    <location>
        <begin position="169"/>
        <end position="355"/>
    </location>
</feature>
<comment type="caution">
    <text evidence="3">The sequence shown here is derived from an EMBL/GenBank/DDBJ whole genome shotgun (WGS) entry which is preliminary data.</text>
</comment>
<dbReference type="InterPro" id="IPR048402">
    <property type="entry name" value="YpeB_N"/>
</dbReference>
<evidence type="ECO:0000313" key="4">
    <source>
        <dbReference type="Proteomes" id="UP001282284"/>
    </source>
</evidence>
<evidence type="ECO:0000313" key="3">
    <source>
        <dbReference type="EMBL" id="MDW0111641.1"/>
    </source>
</evidence>
<organism evidence="3 4">
    <name type="scientific">Sporosarcina saromensis</name>
    <dbReference type="NCBI Taxonomy" id="359365"/>
    <lineage>
        <taxon>Bacteria</taxon>
        <taxon>Bacillati</taxon>
        <taxon>Bacillota</taxon>
        <taxon>Bacilli</taxon>
        <taxon>Bacillales</taxon>
        <taxon>Caryophanaceae</taxon>
        <taxon>Sporosarcina</taxon>
    </lineage>
</organism>
<dbReference type="Pfam" id="PF14620">
    <property type="entry name" value="YPEB_PepSY1-2"/>
    <property type="match status" value="1"/>
</dbReference>
<protein>
    <submittedName>
        <fullName evidence="3">Germination protein YpeB</fullName>
    </submittedName>
</protein>
<dbReference type="RefSeq" id="WP_317941532.1">
    <property type="nucleotide sequence ID" value="NZ_JAUBDI010000001.1"/>
</dbReference>